<organism evidence="2 3">
    <name type="scientific">Cynara cardunculus var. scolymus</name>
    <name type="common">Globe artichoke</name>
    <name type="synonym">Cynara scolymus</name>
    <dbReference type="NCBI Taxonomy" id="59895"/>
    <lineage>
        <taxon>Eukaryota</taxon>
        <taxon>Viridiplantae</taxon>
        <taxon>Streptophyta</taxon>
        <taxon>Embryophyta</taxon>
        <taxon>Tracheophyta</taxon>
        <taxon>Spermatophyta</taxon>
        <taxon>Magnoliopsida</taxon>
        <taxon>eudicotyledons</taxon>
        <taxon>Gunneridae</taxon>
        <taxon>Pentapetalae</taxon>
        <taxon>asterids</taxon>
        <taxon>campanulids</taxon>
        <taxon>Asterales</taxon>
        <taxon>Asteraceae</taxon>
        <taxon>Carduoideae</taxon>
        <taxon>Cardueae</taxon>
        <taxon>Carduinae</taxon>
        <taxon>Cynara</taxon>
    </lineage>
</organism>
<protein>
    <submittedName>
        <fullName evidence="2">Uncharacterized protein</fullName>
    </submittedName>
</protein>
<dbReference type="EMBL" id="LEKV01003811">
    <property type="protein sequence ID" value="KVH98047.1"/>
    <property type="molecule type" value="Genomic_DNA"/>
</dbReference>
<feature type="region of interest" description="Disordered" evidence="1">
    <location>
        <begin position="1"/>
        <end position="45"/>
    </location>
</feature>
<evidence type="ECO:0000313" key="3">
    <source>
        <dbReference type="Proteomes" id="UP000243975"/>
    </source>
</evidence>
<proteinExistence type="predicted"/>
<dbReference type="Gramene" id="KVH98047">
    <property type="protein sequence ID" value="KVH98047"/>
    <property type="gene ID" value="Ccrd_023731"/>
</dbReference>
<evidence type="ECO:0000256" key="1">
    <source>
        <dbReference type="SAM" id="MobiDB-lite"/>
    </source>
</evidence>
<comment type="caution">
    <text evidence="2">The sequence shown here is derived from an EMBL/GenBank/DDBJ whole genome shotgun (WGS) entry which is preliminary data.</text>
</comment>
<keyword evidence="3" id="KW-1185">Reference proteome</keyword>
<reference evidence="2 3" key="1">
    <citation type="journal article" date="2016" name="Sci. Rep.">
        <title>The genome sequence of the outbreeding globe artichoke constructed de novo incorporating a phase-aware low-pass sequencing strategy of F1 progeny.</title>
        <authorList>
            <person name="Scaglione D."/>
            <person name="Reyes-Chin-Wo S."/>
            <person name="Acquadro A."/>
            <person name="Froenicke L."/>
            <person name="Portis E."/>
            <person name="Beitel C."/>
            <person name="Tirone M."/>
            <person name="Mauro R."/>
            <person name="Lo Monaco A."/>
            <person name="Mauromicale G."/>
            <person name="Faccioli P."/>
            <person name="Cattivelli L."/>
            <person name="Rieseberg L."/>
            <person name="Michelmore R."/>
            <person name="Lanteri S."/>
        </authorList>
    </citation>
    <scope>NUCLEOTIDE SEQUENCE [LARGE SCALE GENOMIC DNA]</scope>
    <source>
        <strain evidence="2">2C</strain>
    </source>
</reference>
<sequence length="89" mass="9571">MEATTSAAQDDSAYDPKRSDPIPAMSPTKKKTHYSTGPKSGNESFSDTFSGFQGCSCVSISSYFHPEETRNYGGNSTKQESNCTEASGR</sequence>
<gene>
    <name evidence="2" type="ORF">Ccrd_023731</name>
</gene>
<feature type="compositionally biased region" description="Polar residues" evidence="1">
    <location>
        <begin position="34"/>
        <end position="45"/>
    </location>
</feature>
<name>A0A124SDU9_CYNCS</name>
<dbReference type="AlphaFoldDB" id="A0A124SDU9"/>
<accession>A0A124SDU9</accession>
<evidence type="ECO:0000313" key="2">
    <source>
        <dbReference type="EMBL" id="KVH98047.1"/>
    </source>
</evidence>
<feature type="region of interest" description="Disordered" evidence="1">
    <location>
        <begin position="68"/>
        <end position="89"/>
    </location>
</feature>
<dbReference type="Proteomes" id="UP000243975">
    <property type="component" value="Unassembled WGS sequence"/>
</dbReference>
<feature type="compositionally biased region" description="Polar residues" evidence="1">
    <location>
        <begin position="72"/>
        <end position="89"/>
    </location>
</feature>